<dbReference type="Pfam" id="PF13520">
    <property type="entry name" value="AA_permease_2"/>
    <property type="match status" value="1"/>
</dbReference>
<dbReference type="STRING" id="1220926.S2JPJ6"/>
<dbReference type="PIRSF" id="PIRSF006060">
    <property type="entry name" value="AA_transporter"/>
    <property type="match status" value="1"/>
</dbReference>
<keyword evidence="2" id="KW-0813">Transport</keyword>
<feature type="region of interest" description="Disordered" evidence="6">
    <location>
        <begin position="518"/>
        <end position="559"/>
    </location>
</feature>
<dbReference type="OrthoDB" id="10054429at2759"/>
<evidence type="ECO:0000256" key="1">
    <source>
        <dbReference type="ARBA" id="ARBA00004141"/>
    </source>
</evidence>
<evidence type="ECO:0008006" key="10">
    <source>
        <dbReference type="Google" id="ProtNLM"/>
    </source>
</evidence>
<dbReference type="AlphaFoldDB" id="S2JPJ6"/>
<keyword evidence="4 7" id="KW-1133">Transmembrane helix</keyword>
<evidence type="ECO:0000256" key="6">
    <source>
        <dbReference type="SAM" id="MobiDB-lite"/>
    </source>
</evidence>
<sequence>MPPKLTAAEIEANDAARLNELGYKQELKRELSSFGNYGLALSVVCISSGLTSLFSYGLNTGGPVVMVWGWVIVAAFTMTVALSMAEISSAYPTSGGLYWWAARLSSKRYAPFTSWMTGWFNLIGQFAVTAGINYGIALMIAATIYVGTDGAWTPTVGATVGIHIAMCVTHGIANSLGPKVMTGINSFSTWWQVIAPAVIMITIVAKAPTHQSAKFVFTDFNNNSGWASPAYVAVVGLLQAQFTLTGFDSSAHMSEETKNAEISGPVAICVISNQYVYTVSSIMGFLFIIAFLFSIQDFEATVGSATGFPVMQIIYDCVGHAGAIVLMVMLIIACWQCGFASVAANSRMIYAFSRDNAMPGSKYWHKIDLKRQSPINAVWLSVLIASLLALPALGNSTAFSAITSVATIGLYISYAVPIFAKLVNKKQFHRGPLHLGRFSEVINMISIFWICLITILFVLPPVYPIEAVSMNYACLAVGLVFFGAGGAFVVDARKWFTGPVINLSKDELEHTHLEKDRLGVSDDLENSPGTEKEQVPSHTSDSRIKEDKVQVSEVENVSP</sequence>
<feature type="transmembrane region" description="Helical" evidence="7">
    <location>
        <begin position="34"/>
        <end position="56"/>
    </location>
</feature>
<dbReference type="FunCoup" id="S2JPJ6">
    <property type="interactions" value="22"/>
</dbReference>
<feature type="transmembrane region" description="Helical" evidence="7">
    <location>
        <begin position="313"/>
        <end position="344"/>
    </location>
</feature>
<dbReference type="PANTHER" id="PTHR45649:SF26">
    <property type="entry name" value="OS04G0435100 PROTEIN"/>
    <property type="match status" value="1"/>
</dbReference>
<dbReference type="Proteomes" id="UP000014254">
    <property type="component" value="Unassembled WGS sequence"/>
</dbReference>
<dbReference type="VEuPathDB" id="FungiDB:HMPREF1544_02788"/>
<feature type="transmembrane region" description="Helical" evidence="7">
    <location>
        <begin position="441"/>
        <end position="463"/>
    </location>
</feature>
<accession>S2JPJ6</accession>
<keyword evidence="5 7" id="KW-0472">Membrane</keyword>
<proteinExistence type="predicted"/>
<reference evidence="9" key="1">
    <citation type="submission" date="2013-05" db="EMBL/GenBank/DDBJ databases">
        <title>The Genome sequence of Mucor circinelloides f. circinelloides 1006PhL.</title>
        <authorList>
            <consortium name="The Broad Institute Genomics Platform"/>
            <person name="Cuomo C."/>
            <person name="Earl A."/>
            <person name="Findley K."/>
            <person name="Lee S.C."/>
            <person name="Walker B."/>
            <person name="Young S."/>
            <person name="Zeng Q."/>
            <person name="Gargeya S."/>
            <person name="Fitzgerald M."/>
            <person name="Haas B."/>
            <person name="Abouelleil A."/>
            <person name="Allen A.W."/>
            <person name="Alvarado L."/>
            <person name="Arachchi H.M."/>
            <person name="Berlin A.M."/>
            <person name="Chapman S.B."/>
            <person name="Gainer-Dewar J."/>
            <person name="Goldberg J."/>
            <person name="Griggs A."/>
            <person name="Gujja S."/>
            <person name="Hansen M."/>
            <person name="Howarth C."/>
            <person name="Imamovic A."/>
            <person name="Ireland A."/>
            <person name="Larimer J."/>
            <person name="McCowan C."/>
            <person name="Murphy C."/>
            <person name="Pearson M."/>
            <person name="Poon T.W."/>
            <person name="Priest M."/>
            <person name="Roberts A."/>
            <person name="Saif S."/>
            <person name="Shea T."/>
            <person name="Sisk P."/>
            <person name="Sykes S."/>
            <person name="Wortman J."/>
            <person name="Nusbaum C."/>
            <person name="Birren B."/>
        </authorList>
    </citation>
    <scope>NUCLEOTIDE SEQUENCE [LARGE SCALE GENOMIC DNA]</scope>
    <source>
        <strain evidence="9">1006PhL</strain>
    </source>
</reference>
<dbReference type="GO" id="GO:0006865">
    <property type="term" value="P:amino acid transport"/>
    <property type="evidence" value="ECO:0007669"/>
    <property type="project" value="InterPro"/>
</dbReference>
<feature type="transmembrane region" description="Helical" evidence="7">
    <location>
        <begin position="399"/>
        <end position="420"/>
    </location>
</feature>
<feature type="transmembrane region" description="Helical" evidence="7">
    <location>
        <begin position="68"/>
        <end position="101"/>
    </location>
</feature>
<evidence type="ECO:0000256" key="5">
    <source>
        <dbReference type="ARBA" id="ARBA00023136"/>
    </source>
</evidence>
<keyword evidence="9" id="KW-1185">Reference proteome</keyword>
<dbReference type="InterPro" id="IPR004840">
    <property type="entry name" value="Amino_acid_permease_CS"/>
</dbReference>
<evidence type="ECO:0000313" key="9">
    <source>
        <dbReference type="Proteomes" id="UP000014254"/>
    </source>
</evidence>
<feature type="transmembrane region" description="Helical" evidence="7">
    <location>
        <begin position="151"/>
        <end position="172"/>
    </location>
</feature>
<feature type="compositionally biased region" description="Basic and acidic residues" evidence="6">
    <location>
        <begin position="530"/>
        <end position="550"/>
    </location>
</feature>
<comment type="subcellular location">
    <subcellularLocation>
        <location evidence="1">Membrane</location>
        <topology evidence="1">Multi-pass membrane protein</topology>
    </subcellularLocation>
</comment>
<evidence type="ECO:0000256" key="7">
    <source>
        <dbReference type="SAM" id="Phobius"/>
    </source>
</evidence>
<evidence type="ECO:0000313" key="8">
    <source>
        <dbReference type="EMBL" id="EPB90422.1"/>
    </source>
</evidence>
<dbReference type="GO" id="GO:0022857">
    <property type="term" value="F:transmembrane transporter activity"/>
    <property type="evidence" value="ECO:0007669"/>
    <property type="project" value="InterPro"/>
</dbReference>
<dbReference type="Gene3D" id="1.20.1740.10">
    <property type="entry name" value="Amino acid/polyamine transporter I"/>
    <property type="match status" value="1"/>
</dbReference>
<evidence type="ECO:0000256" key="4">
    <source>
        <dbReference type="ARBA" id="ARBA00022989"/>
    </source>
</evidence>
<gene>
    <name evidence="8" type="ORF">HMPREF1544_02788</name>
</gene>
<feature type="transmembrane region" description="Helical" evidence="7">
    <location>
        <begin position="184"/>
        <end position="205"/>
    </location>
</feature>
<dbReference type="InterPro" id="IPR002293">
    <property type="entry name" value="AA/rel_permease1"/>
</dbReference>
<evidence type="ECO:0000256" key="2">
    <source>
        <dbReference type="ARBA" id="ARBA00022448"/>
    </source>
</evidence>
<dbReference type="EMBL" id="KE123921">
    <property type="protein sequence ID" value="EPB90422.1"/>
    <property type="molecule type" value="Genomic_DNA"/>
</dbReference>
<dbReference type="OMA" id="AFGVKLM"/>
<dbReference type="InParanoid" id="S2JPJ6"/>
<name>S2JPJ6_MUCC1</name>
<dbReference type="GO" id="GO:0016020">
    <property type="term" value="C:membrane"/>
    <property type="evidence" value="ECO:0007669"/>
    <property type="project" value="UniProtKB-SubCell"/>
</dbReference>
<evidence type="ECO:0000256" key="3">
    <source>
        <dbReference type="ARBA" id="ARBA00022692"/>
    </source>
</evidence>
<feature type="transmembrane region" description="Helical" evidence="7">
    <location>
        <begin position="275"/>
        <end position="293"/>
    </location>
</feature>
<feature type="transmembrane region" description="Helical" evidence="7">
    <location>
        <begin position="375"/>
        <end position="393"/>
    </location>
</feature>
<dbReference type="eggNOG" id="KOG1289">
    <property type="taxonomic scope" value="Eukaryota"/>
</dbReference>
<dbReference type="PROSITE" id="PS00218">
    <property type="entry name" value="AMINO_ACID_PERMEASE_1"/>
    <property type="match status" value="1"/>
</dbReference>
<dbReference type="PANTHER" id="PTHR45649">
    <property type="entry name" value="AMINO-ACID PERMEASE BAT1"/>
    <property type="match status" value="1"/>
</dbReference>
<protein>
    <recommendedName>
        <fullName evidence="10">Amino acid permease</fullName>
    </recommendedName>
</protein>
<feature type="transmembrane region" description="Helical" evidence="7">
    <location>
        <begin position="122"/>
        <end position="145"/>
    </location>
</feature>
<organism evidence="8 9">
    <name type="scientific">Mucor circinelloides f. circinelloides (strain 1006PhL)</name>
    <name type="common">Mucormycosis agent</name>
    <name type="synonym">Calyptromyces circinelloides</name>
    <dbReference type="NCBI Taxonomy" id="1220926"/>
    <lineage>
        <taxon>Eukaryota</taxon>
        <taxon>Fungi</taxon>
        <taxon>Fungi incertae sedis</taxon>
        <taxon>Mucoromycota</taxon>
        <taxon>Mucoromycotina</taxon>
        <taxon>Mucoromycetes</taxon>
        <taxon>Mucorales</taxon>
        <taxon>Mucorineae</taxon>
        <taxon>Mucoraceae</taxon>
        <taxon>Mucor</taxon>
    </lineage>
</organism>
<feature type="transmembrane region" description="Helical" evidence="7">
    <location>
        <begin position="469"/>
        <end position="490"/>
    </location>
</feature>
<keyword evidence="3 7" id="KW-0812">Transmembrane</keyword>